<keyword evidence="3" id="KW-1185">Reference proteome</keyword>
<dbReference type="EMBL" id="JAFBFH010000033">
    <property type="protein sequence ID" value="MBM7716837.1"/>
    <property type="molecule type" value="Genomic_DNA"/>
</dbReference>
<dbReference type="InterPro" id="IPR018604">
    <property type="entry name" value="YycI-like"/>
</dbReference>
<gene>
    <name evidence="2" type="ORF">JOC94_003861</name>
</gene>
<comment type="caution">
    <text evidence="2">The sequence shown here is derived from an EMBL/GenBank/DDBJ whole genome shotgun (WGS) entry which is preliminary data.</text>
</comment>
<sequence length="269" mass="30987">MDWSRLKSIFIIAFLTLDVFLLSQLLNKERINQLEVKMDVSLEESLKNDDIDYSSIPKETFADHYMSANTKTFTDEELEKLNNQTINSTDRTMIQSELKTPVKIGKNFDTSELDQFIKNEVLFGEQYVFGYHDETAGIITYFQKHQEKPFFINKSASLEFTVTKSGEVQSYKQTMLEKIEPISEKEEVLPAIRAVEAIYRNGLMKPGSKVVEAKLGYYTVVNMEATQVLTPTWCIVVEHEKEKEQLLVNAFEGQIIEVNPGDEEKVKLE</sequence>
<protein>
    <submittedName>
        <fullName evidence="2">Regulatory protein YycI of two-component signal transduction system YycFG</fullName>
    </submittedName>
</protein>
<dbReference type="Gene3D" id="2.40.128.690">
    <property type="entry name" value="YycH protein, domain 3-like"/>
    <property type="match status" value="1"/>
</dbReference>
<accession>A0ABS2RB04</accession>
<feature type="domain" description="Regulatory protein YycH-like" evidence="1">
    <location>
        <begin position="40"/>
        <end position="251"/>
    </location>
</feature>
<organism evidence="2 3">
    <name type="scientific">Siminovitchia thermophila</name>
    <dbReference type="NCBI Taxonomy" id="1245522"/>
    <lineage>
        <taxon>Bacteria</taxon>
        <taxon>Bacillati</taxon>
        <taxon>Bacillota</taxon>
        <taxon>Bacilli</taxon>
        <taxon>Bacillales</taxon>
        <taxon>Bacillaceae</taxon>
        <taxon>Siminovitchia</taxon>
    </lineage>
</organism>
<proteinExistence type="predicted"/>
<dbReference type="RefSeq" id="WP_205180061.1">
    <property type="nucleotide sequence ID" value="NZ_JAFBFH010000033.1"/>
</dbReference>
<evidence type="ECO:0000313" key="2">
    <source>
        <dbReference type="EMBL" id="MBM7716837.1"/>
    </source>
</evidence>
<dbReference type="Proteomes" id="UP000823485">
    <property type="component" value="Unassembled WGS sequence"/>
</dbReference>
<evidence type="ECO:0000259" key="1">
    <source>
        <dbReference type="Pfam" id="PF09648"/>
    </source>
</evidence>
<reference evidence="2 3" key="1">
    <citation type="submission" date="2021-01" db="EMBL/GenBank/DDBJ databases">
        <title>Genomic Encyclopedia of Type Strains, Phase IV (KMG-IV): sequencing the most valuable type-strain genomes for metagenomic binning, comparative biology and taxonomic classification.</title>
        <authorList>
            <person name="Goeker M."/>
        </authorList>
    </citation>
    <scope>NUCLEOTIDE SEQUENCE [LARGE SCALE GENOMIC DNA]</scope>
    <source>
        <strain evidence="2 3">DSM 105453</strain>
    </source>
</reference>
<dbReference type="Pfam" id="PF09648">
    <property type="entry name" value="YycI"/>
    <property type="match status" value="1"/>
</dbReference>
<name>A0ABS2RB04_9BACI</name>
<evidence type="ECO:0000313" key="3">
    <source>
        <dbReference type="Proteomes" id="UP000823485"/>
    </source>
</evidence>